<dbReference type="Proteomes" id="UP000030512">
    <property type="component" value="Chromosome"/>
</dbReference>
<dbReference type="AlphaFoldDB" id="A0A126T9B9"/>
<name>A0A126T9B9_9GAMM</name>
<keyword evidence="2" id="KW-1185">Reference proteome</keyword>
<organism evidence="1 2">
    <name type="scientific">Methylomonas denitrificans</name>
    <dbReference type="NCBI Taxonomy" id="1538553"/>
    <lineage>
        <taxon>Bacteria</taxon>
        <taxon>Pseudomonadati</taxon>
        <taxon>Pseudomonadota</taxon>
        <taxon>Gammaproteobacteria</taxon>
        <taxon>Methylococcales</taxon>
        <taxon>Methylococcaceae</taxon>
        <taxon>Methylomonas</taxon>
    </lineage>
</organism>
<dbReference type="OrthoDB" id="5566245at2"/>
<dbReference type="STRING" id="1538553.JT25_018180"/>
<dbReference type="InterPro" id="IPR034756">
    <property type="entry name" value="T2SSM_b"/>
</dbReference>
<gene>
    <name evidence="1" type="ORF">JT25_018180</name>
</gene>
<reference evidence="1 2" key="1">
    <citation type="journal article" date="2015" name="Environ. Microbiol.">
        <title>Methane oxidation coupled to nitrate reduction under hypoxia by the Gammaproteobacterium Methylomonas denitrificans, sp. nov. type strain FJG1.</title>
        <authorList>
            <person name="Kits K.D."/>
            <person name="Klotz M.G."/>
            <person name="Stein L.Y."/>
        </authorList>
    </citation>
    <scope>NUCLEOTIDE SEQUENCE [LARGE SCALE GENOMIC DNA]</scope>
    <source>
        <strain evidence="1 2">FJG1</strain>
    </source>
</reference>
<sequence>MNDARYQRWLALALLGLVLSTLIFLVLLPLFSSWLDYREQKNDLLFRLQRQQTIVSRRDSVAQNLESLNQQYQEQGYLSNSDTEALASAELQNIVKTAVTEAGGQLTSTQGLPGKAEEDFVRIAVKVRMSGSIEALRAVLHSLDTNVPLLLVDQLDISPVRGARNRSTNKMDPSSQLNVSFEVISFMRAKTS</sequence>
<dbReference type="Pfam" id="PF10741">
    <property type="entry name" value="T2SSM_b"/>
    <property type="match status" value="1"/>
</dbReference>
<proteinExistence type="predicted"/>
<protein>
    <submittedName>
        <fullName evidence="1">General secretion pathway protein GspM</fullName>
    </submittedName>
</protein>
<accession>A0A126T9B9</accession>
<dbReference type="RefSeq" id="WP_062329336.1">
    <property type="nucleotide sequence ID" value="NZ_CP014476.1"/>
</dbReference>
<dbReference type="EMBL" id="CP014476">
    <property type="protein sequence ID" value="AMK78394.1"/>
    <property type="molecule type" value="Genomic_DNA"/>
</dbReference>
<evidence type="ECO:0000313" key="2">
    <source>
        <dbReference type="Proteomes" id="UP000030512"/>
    </source>
</evidence>
<dbReference type="KEGG" id="mdn:JT25_018180"/>
<evidence type="ECO:0000313" key="1">
    <source>
        <dbReference type="EMBL" id="AMK78394.1"/>
    </source>
</evidence>
<dbReference type="NCBIfam" id="NF040576">
    <property type="entry name" value="T2SS_GspM_XpsM"/>
    <property type="match status" value="1"/>
</dbReference>